<keyword evidence="1" id="KW-0812">Transmembrane</keyword>
<dbReference type="PANTHER" id="PTHR34220">
    <property type="entry name" value="SENSOR HISTIDINE KINASE YPDA"/>
    <property type="match status" value="1"/>
</dbReference>
<feature type="domain" description="Signal transduction histidine kinase internal region" evidence="2">
    <location>
        <begin position="161"/>
        <end position="239"/>
    </location>
</feature>
<evidence type="ECO:0000313" key="3">
    <source>
        <dbReference type="EMBL" id="GAA0728762.1"/>
    </source>
</evidence>
<protein>
    <recommendedName>
        <fullName evidence="2">Signal transduction histidine kinase internal region domain-containing protein</fullName>
    </recommendedName>
</protein>
<feature type="transmembrane region" description="Helical" evidence="1">
    <location>
        <begin position="38"/>
        <end position="56"/>
    </location>
</feature>
<keyword evidence="1" id="KW-1133">Transmembrane helix</keyword>
<dbReference type="Proteomes" id="UP001501758">
    <property type="component" value="Unassembled WGS sequence"/>
</dbReference>
<proteinExistence type="predicted"/>
<evidence type="ECO:0000256" key="1">
    <source>
        <dbReference type="SAM" id="Phobius"/>
    </source>
</evidence>
<dbReference type="InterPro" id="IPR010559">
    <property type="entry name" value="Sig_transdc_His_kin_internal"/>
</dbReference>
<dbReference type="PANTHER" id="PTHR34220:SF7">
    <property type="entry name" value="SENSOR HISTIDINE KINASE YPDA"/>
    <property type="match status" value="1"/>
</dbReference>
<dbReference type="Pfam" id="PF06580">
    <property type="entry name" value="His_kinase"/>
    <property type="match status" value="1"/>
</dbReference>
<dbReference type="EMBL" id="BAAAGE010000004">
    <property type="protein sequence ID" value="GAA0728762.1"/>
    <property type="molecule type" value="Genomic_DNA"/>
</dbReference>
<reference evidence="3 4" key="1">
    <citation type="journal article" date="2019" name="Int. J. Syst. Evol. Microbiol.">
        <title>The Global Catalogue of Microorganisms (GCM) 10K type strain sequencing project: providing services to taxonomists for standard genome sequencing and annotation.</title>
        <authorList>
            <consortium name="The Broad Institute Genomics Platform"/>
            <consortium name="The Broad Institute Genome Sequencing Center for Infectious Disease"/>
            <person name="Wu L."/>
            <person name="Ma J."/>
        </authorList>
    </citation>
    <scope>NUCLEOTIDE SEQUENCE [LARGE SCALE GENOMIC DNA]</scope>
    <source>
        <strain evidence="3 4">JCM 15974</strain>
    </source>
</reference>
<name>A0ABN1J4R3_9FLAO</name>
<evidence type="ECO:0000313" key="4">
    <source>
        <dbReference type="Proteomes" id="UP001501758"/>
    </source>
</evidence>
<sequence>MNTNRIYFYLFIVLLFNAFHLIAEVYTANLKEGLKETIILLPISFIFTLIIFWFRLYLKEKVISRLIDIENRSQFLIVWTTVICTKTIFLTFMLKGISSALFNDEDDINESFFDLGFWSILLINFAVIVFVYFVEIFLESQKEKQDIQIKLTQYQNEKSVAQYLALKKQLNPHFLFNSFNSLSGLIRTDTEKAEYFLQELSKVYRYNLTQSEEVVVSLSKELGLIKSYIALQKIRFGDNIIFENHIEESQLFLLIPPMTLELLFENAIKHNVIETNKPLTIHIKSAENAIEVINNFQPKNNEYEKSFGIGQKNLINQYSMLHSSIPTFKIINNHYIASIPLIEPEI</sequence>
<feature type="transmembrane region" description="Helical" evidence="1">
    <location>
        <begin position="76"/>
        <end position="97"/>
    </location>
</feature>
<keyword evidence="4" id="KW-1185">Reference proteome</keyword>
<dbReference type="RefSeq" id="WP_343913854.1">
    <property type="nucleotide sequence ID" value="NZ_BAAAGE010000004.1"/>
</dbReference>
<gene>
    <name evidence="3" type="ORF">GCM10009430_38130</name>
</gene>
<comment type="caution">
    <text evidence="3">The sequence shown here is derived from an EMBL/GenBank/DDBJ whole genome shotgun (WGS) entry which is preliminary data.</text>
</comment>
<feature type="transmembrane region" description="Helical" evidence="1">
    <location>
        <begin position="117"/>
        <end position="138"/>
    </location>
</feature>
<keyword evidence="1" id="KW-0472">Membrane</keyword>
<feature type="transmembrane region" description="Helical" evidence="1">
    <location>
        <begin position="7"/>
        <end position="26"/>
    </location>
</feature>
<evidence type="ECO:0000259" key="2">
    <source>
        <dbReference type="Pfam" id="PF06580"/>
    </source>
</evidence>
<organism evidence="3 4">
    <name type="scientific">Aquimarina litoralis</name>
    <dbReference type="NCBI Taxonomy" id="584605"/>
    <lineage>
        <taxon>Bacteria</taxon>
        <taxon>Pseudomonadati</taxon>
        <taxon>Bacteroidota</taxon>
        <taxon>Flavobacteriia</taxon>
        <taxon>Flavobacteriales</taxon>
        <taxon>Flavobacteriaceae</taxon>
        <taxon>Aquimarina</taxon>
    </lineage>
</organism>
<dbReference type="InterPro" id="IPR050640">
    <property type="entry name" value="Bact_2-comp_sensor_kinase"/>
</dbReference>
<accession>A0ABN1J4R3</accession>